<dbReference type="EMBL" id="CP063189">
    <property type="protein sequence ID" value="WCZ31697.1"/>
    <property type="molecule type" value="Genomic_DNA"/>
</dbReference>
<organism evidence="3 4">
    <name type="scientific">Corynebacterium massiliense DSM 45435</name>
    <dbReference type="NCBI Taxonomy" id="1121364"/>
    <lineage>
        <taxon>Bacteria</taxon>
        <taxon>Bacillati</taxon>
        <taxon>Actinomycetota</taxon>
        <taxon>Actinomycetes</taxon>
        <taxon>Mycobacteriales</taxon>
        <taxon>Corynebacteriaceae</taxon>
        <taxon>Corynebacterium</taxon>
    </lineage>
</organism>
<evidence type="ECO:0000313" key="4">
    <source>
        <dbReference type="Proteomes" id="UP001220064"/>
    </source>
</evidence>
<keyword evidence="2" id="KW-0472">Membrane</keyword>
<feature type="transmembrane region" description="Helical" evidence="2">
    <location>
        <begin position="48"/>
        <end position="73"/>
    </location>
</feature>
<proteinExistence type="predicted"/>
<sequence length="162" mass="18099">MSHQHAVADFQRETYPTYESKLEDGYVQGYDPMSLAAPHSSLIRNSTWIGMGLVLSILPAIGILIWGLGVMAYPYGTAGDQDFNMWIIVGIAAVIAITVAGFGLIRYGRRYYHQFEKRQKQQREAYAQQRRLDAGSRTEVRTDAERSGAAHGYAEPVDAKDL</sequence>
<evidence type="ECO:0000256" key="1">
    <source>
        <dbReference type="SAM" id="MobiDB-lite"/>
    </source>
</evidence>
<accession>A0ABY7U878</accession>
<evidence type="ECO:0000313" key="3">
    <source>
        <dbReference type="EMBL" id="WCZ31697.1"/>
    </source>
</evidence>
<feature type="compositionally biased region" description="Basic and acidic residues" evidence="1">
    <location>
        <begin position="130"/>
        <end position="148"/>
    </location>
</feature>
<name>A0ABY7U878_9CORY</name>
<keyword evidence="2" id="KW-1133">Transmembrane helix</keyword>
<reference evidence="3 4" key="1">
    <citation type="submission" date="2020-10" db="EMBL/GenBank/DDBJ databases">
        <title>Complete genome sequence of Corynebacterium massiliense DSM 45435, type strain of Corynebacterium massiliense.</title>
        <authorList>
            <person name="Busche T."/>
            <person name="Kalinowski J."/>
            <person name="Ruckert C."/>
        </authorList>
    </citation>
    <scope>NUCLEOTIDE SEQUENCE [LARGE SCALE GENOMIC DNA]</scope>
    <source>
        <strain evidence="3 4">DSM 45435</strain>
    </source>
</reference>
<gene>
    <name evidence="3" type="ORF">CMASS_01170</name>
</gene>
<keyword evidence="4" id="KW-1185">Reference proteome</keyword>
<evidence type="ECO:0000256" key="2">
    <source>
        <dbReference type="SAM" id="Phobius"/>
    </source>
</evidence>
<dbReference type="Proteomes" id="UP001220064">
    <property type="component" value="Chromosome"/>
</dbReference>
<dbReference type="RefSeq" id="WP_022863578.1">
    <property type="nucleotide sequence ID" value="NZ_ATVG01000012.1"/>
</dbReference>
<feature type="region of interest" description="Disordered" evidence="1">
    <location>
        <begin position="124"/>
        <end position="162"/>
    </location>
</feature>
<protein>
    <submittedName>
        <fullName evidence="3">Uncharacterized protein</fullName>
    </submittedName>
</protein>
<keyword evidence="2" id="KW-0812">Transmembrane</keyword>
<feature type="transmembrane region" description="Helical" evidence="2">
    <location>
        <begin position="85"/>
        <end position="108"/>
    </location>
</feature>